<dbReference type="GO" id="GO:0005829">
    <property type="term" value="C:cytosol"/>
    <property type="evidence" value="ECO:0007669"/>
    <property type="project" value="TreeGrafter"/>
</dbReference>
<evidence type="ECO:0000313" key="3">
    <source>
        <dbReference type="EMBL" id="WEK55903.1"/>
    </source>
</evidence>
<dbReference type="PANTHER" id="PTHR30543">
    <property type="entry name" value="CHROMATE REDUCTASE"/>
    <property type="match status" value="1"/>
</dbReference>
<dbReference type="GO" id="GO:0016491">
    <property type="term" value="F:oxidoreductase activity"/>
    <property type="evidence" value="ECO:0007669"/>
    <property type="project" value="InterPro"/>
</dbReference>
<comment type="similarity">
    <text evidence="1">Belongs to the azoreductase type 2 family.</text>
</comment>
<dbReference type="InterPro" id="IPR050712">
    <property type="entry name" value="NAD(P)H-dep_reductase"/>
</dbReference>
<gene>
    <name evidence="3" type="ORF">P0Y55_07615</name>
</gene>
<keyword evidence="4" id="KW-1185">Reference proteome</keyword>
<proteinExistence type="inferred from homology"/>
<dbReference type="GO" id="GO:0010181">
    <property type="term" value="F:FMN binding"/>
    <property type="evidence" value="ECO:0007669"/>
    <property type="project" value="TreeGrafter"/>
</dbReference>
<dbReference type="SUPFAM" id="SSF52218">
    <property type="entry name" value="Flavoproteins"/>
    <property type="match status" value="1"/>
</dbReference>
<name>A0AA95EYM6_9BACL</name>
<dbReference type="AlphaFoldDB" id="A0AA95EYM6"/>
<dbReference type="Proteomes" id="UP001178662">
    <property type="component" value="Chromosome"/>
</dbReference>
<sequence>MKIAAIVGSNRKESFNLKLTKFIQQRYAGKFDLEIVSITDLPFYNQEIENTPPEAVTTFKSKIKAADLVLWVVPEYNATVPGIMINAIDWLSRVEKVMTGKPSWIIGASMGNLGTVKAQMHLRAVLFTIGSPLLPSNEVYVGAVHEKIDASGTLIHEPTVQYLDLVVNNLITWYDRYHKTTVTA</sequence>
<protein>
    <submittedName>
        <fullName evidence="3">NAD(P)H-dependent oxidoreductase</fullName>
    </submittedName>
</protein>
<accession>A0AA95EYM6</accession>
<dbReference type="PANTHER" id="PTHR30543:SF21">
    <property type="entry name" value="NAD(P)H-DEPENDENT FMN REDUCTASE LOT6"/>
    <property type="match status" value="1"/>
</dbReference>
<evidence type="ECO:0000256" key="1">
    <source>
        <dbReference type="ARBA" id="ARBA00009428"/>
    </source>
</evidence>
<reference evidence="3" key="1">
    <citation type="submission" date="2023-03" db="EMBL/GenBank/DDBJ databases">
        <title>Andean soil-derived lignocellulolytic bacterial consortium as a source of novel taxa and putative plastic-active enzymes.</title>
        <authorList>
            <person name="Diaz-Garcia L."/>
            <person name="Chuvochina M."/>
            <person name="Feuerriegel G."/>
            <person name="Bunk B."/>
            <person name="Sproer C."/>
            <person name="Streit W.R."/>
            <person name="Rodriguez L.M."/>
            <person name="Overmann J."/>
            <person name="Jimenez D.J."/>
        </authorList>
    </citation>
    <scope>NUCLEOTIDE SEQUENCE</scope>
    <source>
        <strain evidence="3">MAG 2441</strain>
    </source>
</reference>
<dbReference type="InterPro" id="IPR029039">
    <property type="entry name" value="Flavoprotein-like_sf"/>
</dbReference>
<feature type="domain" description="NADPH-dependent FMN reductase-like" evidence="2">
    <location>
        <begin position="1"/>
        <end position="145"/>
    </location>
</feature>
<evidence type="ECO:0000313" key="4">
    <source>
        <dbReference type="Proteomes" id="UP001178662"/>
    </source>
</evidence>
<dbReference type="Pfam" id="PF03358">
    <property type="entry name" value="FMN_red"/>
    <property type="match status" value="1"/>
</dbReference>
<dbReference type="InterPro" id="IPR005025">
    <property type="entry name" value="FMN_Rdtase-like_dom"/>
</dbReference>
<organism evidence="3 4">
    <name type="scientific">Candidatus Cohnella colombiensis</name>
    <dbReference type="NCBI Taxonomy" id="3121368"/>
    <lineage>
        <taxon>Bacteria</taxon>
        <taxon>Bacillati</taxon>
        <taxon>Bacillota</taxon>
        <taxon>Bacilli</taxon>
        <taxon>Bacillales</taxon>
        <taxon>Paenibacillaceae</taxon>
        <taxon>Cohnella</taxon>
    </lineage>
</organism>
<dbReference type="Gene3D" id="3.40.50.360">
    <property type="match status" value="1"/>
</dbReference>
<evidence type="ECO:0000259" key="2">
    <source>
        <dbReference type="Pfam" id="PF03358"/>
    </source>
</evidence>
<dbReference type="EMBL" id="CP119317">
    <property type="protein sequence ID" value="WEK55903.1"/>
    <property type="molecule type" value="Genomic_DNA"/>
</dbReference>